<dbReference type="PANTHER" id="PTHR30532">
    <property type="entry name" value="IRON III DICITRATE-BINDING PERIPLASMIC PROTEIN"/>
    <property type="match status" value="1"/>
</dbReference>
<evidence type="ECO:0000256" key="4">
    <source>
        <dbReference type="ARBA" id="ARBA00022729"/>
    </source>
</evidence>
<proteinExistence type="inferred from homology"/>
<dbReference type="InterPro" id="IPR051313">
    <property type="entry name" value="Bact_iron-sidero_bind"/>
</dbReference>
<dbReference type="InterPro" id="IPR002491">
    <property type="entry name" value="ABC_transptr_periplasmic_BD"/>
</dbReference>
<name>A0A839N5R1_9MICO</name>
<accession>A0A839N5R1</accession>
<dbReference type="GO" id="GO:0030288">
    <property type="term" value="C:outer membrane-bounded periplasmic space"/>
    <property type="evidence" value="ECO:0007669"/>
    <property type="project" value="TreeGrafter"/>
</dbReference>
<dbReference type="Gene3D" id="3.40.50.1980">
    <property type="entry name" value="Nitrogenase molybdenum iron protein domain"/>
    <property type="match status" value="2"/>
</dbReference>
<gene>
    <name evidence="7" type="ORF">FHU39_000075</name>
</gene>
<comment type="subcellular location">
    <subcellularLocation>
        <location evidence="1">Cell envelope</location>
    </subcellularLocation>
</comment>
<evidence type="ECO:0000256" key="3">
    <source>
        <dbReference type="ARBA" id="ARBA00022448"/>
    </source>
</evidence>
<dbReference type="Proteomes" id="UP000559182">
    <property type="component" value="Unassembled WGS sequence"/>
</dbReference>
<dbReference type="PROSITE" id="PS50983">
    <property type="entry name" value="FE_B12_PBP"/>
    <property type="match status" value="1"/>
</dbReference>
<dbReference type="Pfam" id="PF01497">
    <property type="entry name" value="Peripla_BP_2"/>
    <property type="match status" value="1"/>
</dbReference>
<feature type="domain" description="Fe/B12 periplasmic-binding" evidence="6">
    <location>
        <begin position="74"/>
        <end position="326"/>
    </location>
</feature>
<dbReference type="AlphaFoldDB" id="A0A839N5R1"/>
<reference evidence="7 8" key="1">
    <citation type="submission" date="2020-08" db="EMBL/GenBank/DDBJ databases">
        <title>Sequencing the genomes of 1000 actinobacteria strains.</title>
        <authorList>
            <person name="Klenk H.-P."/>
        </authorList>
    </citation>
    <scope>NUCLEOTIDE SEQUENCE [LARGE SCALE GENOMIC DNA]</scope>
    <source>
        <strain evidence="7 8">DSM 105369</strain>
    </source>
</reference>
<protein>
    <submittedName>
        <fullName evidence="7">Iron complex transport system substrate-binding protein</fullName>
    </submittedName>
</protein>
<keyword evidence="8" id="KW-1185">Reference proteome</keyword>
<evidence type="ECO:0000313" key="7">
    <source>
        <dbReference type="EMBL" id="MBB2890091.1"/>
    </source>
</evidence>
<evidence type="ECO:0000313" key="8">
    <source>
        <dbReference type="Proteomes" id="UP000559182"/>
    </source>
</evidence>
<evidence type="ECO:0000256" key="1">
    <source>
        <dbReference type="ARBA" id="ARBA00004196"/>
    </source>
</evidence>
<dbReference type="SUPFAM" id="SSF53807">
    <property type="entry name" value="Helical backbone' metal receptor"/>
    <property type="match status" value="1"/>
</dbReference>
<dbReference type="RefSeq" id="WP_183317940.1">
    <property type="nucleotide sequence ID" value="NZ_JACHVQ010000001.1"/>
</dbReference>
<feature type="signal peptide" evidence="5">
    <location>
        <begin position="1"/>
        <end position="24"/>
    </location>
</feature>
<feature type="chain" id="PRO_5038962981" evidence="5">
    <location>
        <begin position="25"/>
        <end position="329"/>
    </location>
</feature>
<keyword evidence="3" id="KW-0813">Transport</keyword>
<evidence type="ECO:0000256" key="2">
    <source>
        <dbReference type="ARBA" id="ARBA00008814"/>
    </source>
</evidence>
<dbReference type="EMBL" id="JACHVQ010000001">
    <property type="protein sequence ID" value="MBB2890091.1"/>
    <property type="molecule type" value="Genomic_DNA"/>
</dbReference>
<dbReference type="GO" id="GO:1901678">
    <property type="term" value="P:iron coordination entity transport"/>
    <property type="evidence" value="ECO:0007669"/>
    <property type="project" value="UniProtKB-ARBA"/>
</dbReference>
<sequence length="329" mass="33748">MKVTATRRALLLVSVLALPLSACGSDAGSGESTGSPAAGSGVAASPAAAAKSAYPRTVKTSHGAVRIASEPKRIVVLGGAQMAEAVLALGGKPIVIGDGGAPLPPWLKGRTGDAEVETIAKQQSVQIEKIAAAKPDLIVSSNYITAFPGVAPKLKALAPTIDVDTTSINPDWNQILTTVADALGKPAQGTRLVAKLKAQMAAAGKGVPAGTTYDWVRLDNSGWGFGNGVLLDSFGLKPDKHQNNDNQSSLSLERSNELTGDAVFVWPYGKTKADVLATPGVSNLPSSKNGTLQVVGLNFALALNSPGAYSIPWIIKEIKPTLTKLASAK</sequence>
<evidence type="ECO:0000259" key="6">
    <source>
        <dbReference type="PROSITE" id="PS50983"/>
    </source>
</evidence>
<keyword evidence="4 5" id="KW-0732">Signal</keyword>
<dbReference type="PANTHER" id="PTHR30532:SF24">
    <property type="entry name" value="FERRIC ENTEROBACTIN-BINDING PERIPLASMIC PROTEIN FEPB"/>
    <property type="match status" value="1"/>
</dbReference>
<organism evidence="7 8">
    <name type="scientific">Flexivirga oryzae</name>
    <dbReference type="NCBI Taxonomy" id="1794944"/>
    <lineage>
        <taxon>Bacteria</taxon>
        <taxon>Bacillati</taxon>
        <taxon>Actinomycetota</taxon>
        <taxon>Actinomycetes</taxon>
        <taxon>Micrococcales</taxon>
        <taxon>Dermacoccaceae</taxon>
        <taxon>Flexivirga</taxon>
    </lineage>
</organism>
<evidence type="ECO:0000256" key="5">
    <source>
        <dbReference type="SAM" id="SignalP"/>
    </source>
</evidence>
<comment type="caution">
    <text evidence="7">The sequence shown here is derived from an EMBL/GenBank/DDBJ whole genome shotgun (WGS) entry which is preliminary data.</text>
</comment>
<comment type="similarity">
    <text evidence="2">Belongs to the bacterial solute-binding protein 8 family.</text>
</comment>